<evidence type="ECO:0000256" key="1">
    <source>
        <dbReference type="SAM" id="Phobius"/>
    </source>
</evidence>
<organism evidence="2">
    <name type="scientific">freshwater metagenome</name>
    <dbReference type="NCBI Taxonomy" id="449393"/>
    <lineage>
        <taxon>unclassified sequences</taxon>
        <taxon>metagenomes</taxon>
        <taxon>ecological metagenomes</taxon>
    </lineage>
</organism>
<evidence type="ECO:0000313" key="2">
    <source>
        <dbReference type="EMBL" id="CAB4821694.1"/>
    </source>
</evidence>
<feature type="transmembrane region" description="Helical" evidence="1">
    <location>
        <begin position="41"/>
        <end position="57"/>
    </location>
</feature>
<dbReference type="AlphaFoldDB" id="A0A6J6ZLT5"/>
<gene>
    <name evidence="2" type="ORF">UFOPK3001_02224</name>
</gene>
<keyword evidence="1" id="KW-0472">Membrane</keyword>
<reference evidence="2" key="1">
    <citation type="submission" date="2020-05" db="EMBL/GenBank/DDBJ databases">
        <authorList>
            <person name="Chiriac C."/>
            <person name="Salcher M."/>
            <person name="Ghai R."/>
            <person name="Kavagutti S V."/>
        </authorList>
    </citation>
    <scope>NUCLEOTIDE SEQUENCE</scope>
</reference>
<keyword evidence="1" id="KW-1133">Transmembrane helix</keyword>
<sequence>MTKVFALNVEAAKHLGLAISAGSVLLALFVAVFVRKAIAKALVILLLGGLIVVTMSLRSNISKCASRIQTDYRSGAGTTTTCKFFGRQFAVDVPSSVPDEANDGSVTEEPAE</sequence>
<accession>A0A6J6ZLT5</accession>
<feature type="transmembrane region" description="Helical" evidence="1">
    <location>
        <begin position="15"/>
        <end position="34"/>
    </location>
</feature>
<dbReference type="EMBL" id="CAFAAJ010000195">
    <property type="protein sequence ID" value="CAB4821694.1"/>
    <property type="molecule type" value="Genomic_DNA"/>
</dbReference>
<proteinExistence type="predicted"/>
<name>A0A6J6ZLT5_9ZZZZ</name>
<protein>
    <submittedName>
        <fullName evidence="2">Unannotated protein</fullName>
    </submittedName>
</protein>
<keyword evidence="1" id="KW-0812">Transmembrane</keyword>